<proteinExistence type="predicted"/>
<reference evidence="2" key="1">
    <citation type="submission" date="2022-11" db="EMBL/GenBank/DDBJ databases">
        <authorList>
            <person name="Scott C."/>
            <person name="Bruce N."/>
        </authorList>
    </citation>
    <scope>NUCLEOTIDE SEQUENCE</scope>
</reference>
<organism evidence="2 3">
    <name type="scientific">Parascedosporium putredinis</name>
    <dbReference type="NCBI Taxonomy" id="1442378"/>
    <lineage>
        <taxon>Eukaryota</taxon>
        <taxon>Fungi</taxon>
        <taxon>Dikarya</taxon>
        <taxon>Ascomycota</taxon>
        <taxon>Pezizomycotina</taxon>
        <taxon>Sordariomycetes</taxon>
        <taxon>Hypocreomycetidae</taxon>
        <taxon>Microascales</taxon>
        <taxon>Microascaceae</taxon>
        <taxon>Parascedosporium</taxon>
    </lineage>
</organism>
<feature type="region of interest" description="Disordered" evidence="1">
    <location>
        <begin position="40"/>
        <end position="151"/>
    </location>
</feature>
<dbReference type="EMBL" id="CALLCH030000016">
    <property type="protein sequence ID" value="CAI4217315.1"/>
    <property type="molecule type" value="Genomic_DNA"/>
</dbReference>
<comment type="caution">
    <text evidence="2">The sequence shown here is derived from an EMBL/GenBank/DDBJ whole genome shotgun (WGS) entry which is preliminary data.</text>
</comment>
<protein>
    <recommendedName>
        <fullName evidence="4">Rgp1-domain-containing protein</fullName>
    </recommendedName>
</protein>
<dbReference type="InterPro" id="IPR014848">
    <property type="entry name" value="Rgp1"/>
</dbReference>
<evidence type="ECO:0000256" key="1">
    <source>
        <dbReference type="SAM" id="MobiDB-lite"/>
    </source>
</evidence>
<feature type="compositionally biased region" description="Gly residues" evidence="1">
    <location>
        <begin position="137"/>
        <end position="146"/>
    </location>
</feature>
<feature type="region of interest" description="Disordered" evidence="1">
    <location>
        <begin position="695"/>
        <end position="756"/>
    </location>
</feature>
<gene>
    <name evidence="2" type="ORF">PPNO1_LOCUS6926</name>
</gene>
<sequence length="849" mass="91369">MSRPPRDPGGGNVRVFVKWHDQTVFAGEDVKCTITFQNVASTQAQQQQKDPSPAPHPRTPRLASGGHGDRLLPPSGPRGHRSTASSPRLPQHVGPGWANPPIQAEVSSRNGKSGHRKSLSIVSLGGTGFSGDDGSSGSMGGPGRRGMMGRHGRSASLHIATTAGSVRAEPEIHSARSPEISAPRRLARHTPKLETCGLRGPPPGMPDFKFPAAPHSPDLGSDIHEPQIQGGVSPLSSSAEFSDLPVRSKNPPIPTIAEHHAGPASRILASTSLASNGTPRSSGEFYSMSNNSTETLVSEYPSQPPQTRTSTARPLHLRRLSNISTSATLAPESIMMGYARIQGSFTLDGSLVNLNPFEQVKKKAVVDGQGGGVVGLEPTKRDSGLLGSFGWGSISSSLGELLGGSEMSTIKTMRGIANSKSIPLLSTPQSLLFGRAMKISYTLVIGTQRVGGPKEQRLRSVEIPFRVLGSVNGYGEILGHDLMNPYIILQDHAKVPAPPAAGNATVDDFLGYVDELLSRRRNGAHGGLLSPTATMPNSRRPSVYEEEVASTAKEAIDMAILRSNRASEGQSSPNRFEIARNGQRVALIVLTRAAYRLGEVVTMVVDFANAEVPCYAVHSDLETYEKVDQSLAMRSEAGVQRVTRKVLVSGSEATLFSKRAVFMATIPISATPEFITSGVSLEWKVRVEFVVPADGRQHPSASSPRPRAQGEGGEEKVEEEEDEEYHQQQQDESQPLAREGEKARGPSQVHPLLEPLSRDDKGGLVLVAVENMPCESFEVAVPLRVYGSVGRGLERLDRDDVGRRDWLCRKGGTMRLLRPVVKVYAADTRIQLQPRLSFVFSLFEHAYTQ</sequence>
<accession>A0A9P1MBZ1</accession>
<name>A0A9P1MBZ1_9PEZI</name>
<evidence type="ECO:0000313" key="2">
    <source>
        <dbReference type="EMBL" id="CAI4217315.1"/>
    </source>
</evidence>
<evidence type="ECO:0000313" key="3">
    <source>
        <dbReference type="Proteomes" id="UP000838763"/>
    </source>
</evidence>
<dbReference type="AlphaFoldDB" id="A0A9P1MBZ1"/>
<keyword evidence="3" id="KW-1185">Reference proteome</keyword>
<dbReference type="PANTHER" id="PTHR12507">
    <property type="entry name" value="REDUCED GROWTH PHENOTYPE 1 RGP1, YEAST -RELATED"/>
    <property type="match status" value="1"/>
</dbReference>
<dbReference type="OrthoDB" id="1918at2759"/>
<dbReference type="Proteomes" id="UP000838763">
    <property type="component" value="Unassembled WGS sequence"/>
</dbReference>
<dbReference type="Pfam" id="PF08737">
    <property type="entry name" value="Rgp1"/>
    <property type="match status" value="2"/>
</dbReference>
<evidence type="ECO:0008006" key="4">
    <source>
        <dbReference type="Google" id="ProtNLM"/>
    </source>
</evidence>